<proteinExistence type="inferred from homology"/>
<evidence type="ECO:0000256" key="1">
    <source>
        <dbReference type="ARBA" id="ARBA00004323"/>
    </source>
</evidence>
<evidence type="ECO:0000256" key="5">
    <source>
        <dbReference type="SAM" id="SignalP"/>
    </source>
</evidence>
<feature type="region of interest" description="Disordered" evidence="4">
    <location>
        <begin position="370"/>
        <end position="391"/>
    </location>
</feature>
<feature type="compositionally biased region" description="Low complexity" evidence="4">
    <location>
        <begin position="1157"/>
        <end position="1181"/>
    </location>
</feature>
<organism evidence="8 9">
    <name type="scientific">Edaphochlamys debaryana</name>
    <dbReference type="NCBI Taxonomy" id="47281"/>
    <lineage>
        <taxon>Eukaryota</taxon>
        <taxon>Viridiplantae</taxon>
        <taxon>Chlorophyta</taxon>
        <taxon>core chlorophytes</taxon>
        <taxon>Chlorophyceae</taxon>
        <taxon>CS clade</taxon>
        <taxon>Chlamydomonadales</taxon>
        <taxon>Chlamydomonadales incertae sedis</taxon>
        <taxon>Edaphochlamys</taxon>
    </lineage>
</organism>
<feature type="signal peptide" evidence="5">
    <location>
        <begin position="1"/>
        <end position="19"/>
    </location>
</feature>
<evidence type="ECO:0000256" key="2">
    <source>
        <dbReference type="ARBA" id="ARBA00010271"/>
    </source>
</evidence>
<dbReference type="PANTHER" id="PTHR11062">
    <property type="entry name" value="EXOSTOSIN HEPARAN SULFATE GLYCOSYLTRANSFERASE -RELATED"/>
    <property type="match status" value="1"/>
</dbReference>
<name>A0A835XMX4_9CHLO</name>
<dbReference type="OrthoDB" id="522761at2759"/>
<feature type="region of interest" description="Disordered" evidence="4">
    <location>
        <begin position="2122"/>
        <end position="2213"/>
    </location>
</feature>
<feature type="compositionally biased region" description="Low complexity" evidence="4">
    <location>
        <begin position="1139"/>
        <end position="1149"/>
    </location>
</feature>
<feature type="domain" description="EGF-like" evidence="6">
    <location>
        <begin position="155"/>
        <end position="166"/>
    </location>
</feature>
<dbReference type="PROSITE" id="PS00022">
    <property type="entry name" value="EGF_1"/>
    <property type="match status" value="2"/>
</dbReference>
<keyword evidence="9" id="KW-1185">Reference proteome</keyword>
<evidence type="ECO:0000313" key="9">
    <source>
        <dbReference type="Proteomes" id="UP000612055"/>
    </source>
</evidence>
<feature type="compositionally biased region" description="Gly residues" evidence="4">
    <location>
        <begin position="79"/>
        <end position="93"/>
    </location>
</feature>
<feature type="compositionally biased region" description="Low complexity" evidence="4">
    <location>
        <begin position="58"/>
        <end position="78"/>
    </location>
</feature>
<feature type="chain" id="PRO_5032270638" description="EGF-like domain-containing protein" evidence="5">
    <location>
        <begin position="20"/>
        <end position="2373"/>
    </location>
</feature>
<dbReference type="InterPro" id="IPR040911">
    <property type="entry name" value="Exostosin_GT47"/>
</dbReference>
<evidence type="ECO:0000259" key="7">
    <source>
        <dbReference type="PROSITE" id="PS01186"/>
    </source>
</evidence>
<comment type="subcellular location">
    <subcellularLocation>
        <location evidence="1">Golgi apparatus membrane</location>
        <topology evidence="1">Single-pass type II membrane protein</topology>
    </subcellularLocation>
</comment>
<feature type="domain" description="EGF-like" evidence="6 7">
    <location>
        <begin position="324"/>
        <end position="335"/>
    </location>
</feature>
<feature type="region of interest" description="Disordered" evidence="4">
    <location>
        <begin position="2351"/>
        <end position="2373"/>
    </location>
</feature>
<dbReference type="EMBL" id="JAEHOE010000112">
    <property type="protein sequence ID" value="KAG2486464.1"/>
    <property type="molecule type" value="Genomic_DNA"/>
</dbReference>
<feature type="compositionally biased region" description="Low complexity" evidence="4">
    <location>
        <begin position="2185"/>
        <end position="2207"/>
    </location>
</feature>
<feature type="region of interest" description="Disordered" evidence="4">
    <location>
        <begin position="58"/>
        <end position="93"/>
    </location>
</feature>
<dbReference type="Gene3D" id="2.10.25.10">
    <property type="entry name" value="Laminin"/>
    <property type="match status" value="1"/>
</dbReference>
<dbReference type="Proteomes" id="UP000612055">
    <property type="component" value="Unassembled WGS sequence"/>
</dbReference>
<feature type="region of interest" description="Disordered" evidence="4">
    <location>
        <begin position="1864"/>
        <end position="1887"/>
    </location>
</feature>
<dbReference type="PROSITE" id="PS01186">
    <property type="entry name" value="EGF_2"/>
    <property type="match status" value="1"/>
</dbReference>
<feature type="compositionally biased region" description="Low complexity" evidence="4">
    <location>
        <begin position="380"/>
        <end position="390"/>
    </location>
</feature>
<dbReference type="PANTHER" id="PTHR11062:SF268">
    <property type="entry name" value="FAMILY PROTEIN, PUTATIVE, EXPRESSED-RELATED"/>
    <property type="match status" value="1"/>
</dbReference>
<dbReference type="InterPro" id="IPR000742">
    <property type="entry name" value="EGF"/>
</dbReference>
<comment type="similarity">
    <text evidence="2">Belongs to the glycosyltransferase 47 family.</text>
</comment>
<dbReference type="GO" id="GO:0016757">
    <property type="term" value="F:glycosyltransferase activity"/>
    <property type="evidence" value="ECO:0007669"/>
    <property type="project" value="InterPro"/>
</dbReference>
<keyword evidence="5" id="KW-0732">Signal</keyword>
<keyword evidence="3" id="KW-0333">Golgi apparatus</keyword>
<dbReference type="Pfam" id="PF03016">
    <property type="entry name" value="Exostosin_GT47"/>
    <property type="match status" value="1"/>
</dbReference>
<evidence type="ECO:0000256" key="3">
    <source>
        <dbReference type="ARBA" id="ARBA00023034"/>
    </source>
</evidence>
<feature type="region of interest" description="Disordered" evidence="4">
    <location>
        <begin position="1123"/>
        <end position="1183"/>
    </location>
</feature>
<gene>
    <name evidence="8" type="ORF">HYH03_014911</name>
</gene>
<protein>
    <recommendedName>
        <fullName evidence="6 7">EGF-like domain-containing protein</fullName>
    </recommendedName>
</protein>
<comment type="caution">
    <text evidence="8">The sequence shown here is derived from an EMBL/GenBank/DDBJ whole genome shotgun (WGS) entry which is preliminary data.</text>
</comment>
<accession>A0A835XMX4</accession>
<sequence>MPLSCVTALLLGLLAGGGSRDLAGAAAVAAAGSPRFLPWAEAKHWLDPDLLAAVEGQAEGQAEPGQGAPHQRRLQQAAQGGGGEAQAGSAGAGGAVSLSLAERREVERRCRGTAGRWCGRMEALPPAPLRPAPRGNRTCAQGCGPGNCNHDTGTCDCPAGSQGPDCGTPLLRPCTTSFRHSGPTPMGHIDAEGRDLDWTAEGYTESRCTGICDPYTARCFCDGKHRRVNPPLGSPPGTPAPVRGRPLGNHHCQLSDDGKGHKLPWGQVPYDHIYGPEGWCNSDNPVVRCPCLFDGFSGPLCEEVTEAMCVNQCSGHGECDHGFCRCHAGWYGTDCARKAAGQATEPGQQTAGRTWLQEVVVPAPEAALAEEAGRQGGGTASASTASGPAPSRRRPLIYVYDLPAAYNSRMLQYRNDKGLCTWRSFNSGNNTETYGWTYGLEVALHEMLLQSPHRTFDPEAADFFYVPVYGSCFIFPLHCYADGPWWHAPSGPRVMHVTNMMLDARDWIRQHFPYWDRRGGRDHIWLMTHDEGACYAPSEIYNVSTMLTHWGRTDPNHASNTAFTPDNYTQEFEHPEQPGGWLRLIQGHPCHTPGKDLVIPALKLPGHFSASPLLLAPPRERTHLLFLRGDVGKHRLPNYSRGIRQRLHQLARERGWKESHGVLIGDGSEVPGGYSEQLAASKFCIVGTGCDGWSARMEDAVLHGCVPVIIMDHVQAVWEDQLELGSMAVRVREAELEGLPERLAAVPERVLEGMQRRLRSVWHRFAYASHPLLAAELKRIMDTNVAYWRQTLLQDMGSGKAGPEAAERAAQALGERAAYPVRDDALGTILQWLAGRIGATRAGEDARSALRVIAACLADASRAGQPAGKEARQERVEVWAQALALLLKVHLIAEEKSLGSEGFKARYNPARVRQGDGYTQMVCPAKFLHNLGEPGSSTVPDPQLLAALGGFLGADLLLLRSRVGGERNNGANTALELQRLAADPAVLQLAARHRPRLLAEPRPVVPLLAAVVAGQCVYRGLVPRPGALEQRGSQVTDWRSTAELRIWLPEPACCLVPLYRLRDVDHEAGGALWTVVRSGRSLLVLQRRQWRRGQWAPDSRFGDVPVASIVPGSGGKKVRLLQPEAAGQQACSEGGAAGPPGAQEQHQQPTVARPGDQAQEGAGASAQQPGQQQRQQPPAGAVDASFEAALQAARGVQLCEHITFLGEREEGQAPTYRSAKETAAELCNYAGQVDALAGRRPPLHLVVAAAAGSGKTTFVNKAIAELMAAPERLRALLPPHLCGPLPPAQLPGPGTRVEDLLRLCGAGQGAGGLAGGAAGGEDAPPRRFSINRWRVQPPPGGPDDARFSAGGSCDYFDLEARGVGAEVAEHLRRSWDEQPYVQQVGDKYNLCRPVAGGREYGCFMPNGKDVHCTDRTQHVNMRPPTRLEEAAFRFRLELPSREELNRKIHQYRQYVAGVLAESAMEPLTPVLVPLLCGLRGPDTREEFERLLRYATLTDKAEAPAEGEEGEGEDADSDEEDGSDGSMEEGSEDGRDSEDSDGSCLLGRGEQREEARRELLSRLYPLQRYQPWLGNVVELCLLTDDCVGASRWAEFWTTRFVLGRENAAFTRSGSSVMHVPSARLPVHIMDLPGVETGGDEANALQAEEVRQAGPATGVELGLRELSANAGDGPAGGHTVVVLPSIGRGASQEELIRKLREEQVLQAALDQPEAFTLVPLTNLCPGSNCVTGHMVGDTNAAKFAKAFKGCDYPRKYEVCFKRALKDTAKDLELHKSGACKRLKAALEAGQLLRSFALDVGGSLVEAKPFGRDAEVAPFLFSAFLAFLQRTEEDTLAAARGAAAAGMWQALGGLAFEGLGLAMRLQGPRREGGGGGGGDGEEGEGEEAHSLAASEVLVRKATRTLGEALQLQAKLEAGTPRWAARVRELTGAGAGSSAASASAAAASGAPADAPLTLDGIWAWVGRRGSPLREALRQCTSERAGALMLGSSSWAEAYRAKCNRLLGRHLLSSDLADTNLPDLLLSRFKERVEGLVAGMLEAHVAGVVAADTALLRAELQGVRRTMLAGAMQNDPEVLLLLDVSDESLGDLLARKQRKVLRRLKQLTRQPEEAGGMASLPARWRGAVNSAAAREAAQHAHQRTKGAPRTRRRQRPRQGVQPQGGAQVRPQAHWQAQTQQPQPHPHAQKQRVQPQRQAPQPQPQEQAAQQQGAPPPGSVARIVYDLAKHLLQLYRRKREGVIREAVAAARSSTVTTLGPMALHVVRAGAEAARLCVGAAGEDSPALPKLQAALQKAKEAKAARMRVLQAGYVRQAGGDPLELLRAAHGDAGLRRWVESMAAGGGGAGGAAVAAVAAGAGSGGGDTTRKRRRRGEGGAA</sequence>
<feature type="compositionally biased region" description="Acidic residues" evidence="4">
    <location>
        <begin position="1504"/>
        <end position="1540"/>
    </location>
</feature>
<feature type="compositionally biased region" description="Basic residues" evidence="4">
    <location>
        <begin position="2135"/>
        <end position="2151"/>
    </location>
</feature>
<evidence type="ECO:0000313" key="8">
    <source>
        <dbReference type="EMBL" id="KAG2486464.1"/>
    </source>
</evidence>
<evidence type="ECO:0000259" key="6">
    <source>
        <dbReference type="PROSITE" id="PS00022"/>
    </source>
</evidence>
<feature type="compositionally biased region" description="Low complexity" evidence="4">
    <location>
        <begin position="2152"/>
        <end position="2176"/>
    </location>
</feature>
<feature type="region of interest" description="Disordered" evidence="4">
    <location>
        <begin position="230"/>
        <end position="249"/>
    </location>
</feature>
<reference evidence="8" key="1">
    <citation type="journal article" date="2020" name="bioRxiv">
        <title>Comparative genomics of Chlamydomonas.</title>
        <authorList>
            <person name="Craig R.J."/>
            <person name="Hasan A.R."/>
            <person name="Ness R.W."/>
            <person name="Keightley P.D."/>
        </authorList>
    </citation>
    <scope>NUCLEOTIDE SEQUENCE</scope>
    <source>
        <strain evidence="8">CCAP 11/70</strain>
    </source>
</reference>
<evidence type="ECO:0000256" key="4">
    <source>
        <dbReference type="SAM" id="MobiDB-lite"/>
    </source>
</evidence>
<dbReference type="GO" id="GO:0000139">
    <property type="term" value="C:Golgi membrane"/>
    <property type="evidence" value="ECO:0007669"/>
    <property type="project" value="UniProtKB-SubCell"/>
</dbReference>
<dbReference type="InterPro" id="IPR004263">
    <property type="entry name" value="Exostosin"/>
</dbReference>
<feature type="region of interest" description="Disordered" evidence="4">
    <location>
        <begin position="1498"/>
        <end position="1549"/>
    </location>
</feature>